<keyword evidence="4" id="KW-1185">Reference proteome</keyword>
<evidence type="ECO:0000256" key="2">
    <source>
        <dbReference type="SAM" id="Phobius"/>
    </source>
</evidence>
<keyword evidence="2" id="KW-0812">Transmembrane</keyword>
<sequence length="332" mass="34932">MNETDLRTVLAERSAGKTSDPAVDRLAGVHRRVLRRRRLRRGTAVAGAALALLALGGVATARTDPSPAPAGPPAGTVDGFPEYAEGARVVATARGALPERSTRLTVTPTTLDLVIFTSCPEPASLPVELEIQVDGHPFFSGTCGGSWSTTVDGWRDVGARVGRPAVLTVRAGAADDGAGGRLPVPPRGEFGVAVGERVPVGDYPFPPRPAPLPPLERPVGDDGEPLPPDALVLRSDPADPTASRRATITWGPAVRAWMSAQTPGRLRVRVAGVEVADASWWDYRAGQQASTKSATWAGEHGLRLLPGQRVAVEVIPERFTGDWLVAFVPTVD</sequence>
<name>A0A1C5HUP7_9ACTN</name>
<evidence type="ECO:0000313" key="4">
    <source>
        <dbReference type="Proteomes" id="UP000198210"/>
    </source>
</evidence>
<accession>A0A1C5HUP7</accession>
<feature type="compositionally biased region" description="Pro residues" evidence="1">
    <location>
        <begin position="204"/>
        <end position="216"/>
    </location>
</feature>
<dbReference type="RefSeq" id="WP_088970523.1">
    <property type="nucleotide sequence ID" value="NZ_JBHLYF010000006.1"/>
</dbReference>
<dbReference type="EMBL" id="LT607751">
    <property type="protein sequence ID" value="SCG49351.1"/>
    <property type="molecule type" value="Genomic_DNA"/>
</dbReference>
<feature type="region of interest" description="Disordered" evidence="1">
    <location>
        <begin position="204"/>
        <end position="225"/>
    </location>
</feature>
<dbReference type="Proteomes" id="UP000198210">
    <property type="component" value="Chromosome I"/>
</dbReference>
<reference evidence="3 4" key="1">
    <citation type="submission" date="2016-06" db="EMBL/GenBank/DDBJ databases">
        <authorList>
            <person name="Kjaerup R.B."/>
            <person name="Dalgaard T.S."/>
            <person name="Juul-Madsen H.R."/>
        </authorList>
    </citation>
    <scope>NUCLEOTIDE SEQUENCE [LARGE SCALE GENOMIC DNA]</scope>
    <source>
        <strain evidence="3 4">DSM 45097</strain>
    </source>
</reference>
<keyword evidence="2" id="KW-1133">Transmembrane helix</keyword>
<proteinExistence type="predicted"/>
<feature type="transmembrane region" description="Helical" evidence="2">
    <location>
        <begin position="42"/>
        <end position="61"/>
    </location>
</feature>
<organism evidence="3 4">
    <name type="scientific">Micromonospora siamensis</name>
    <dbReference type="NCBI Taxonomy" id="299152"/>
    <lineage>
        <taxon>Bacteria</taxon>
        <taxon>Bacillati</taxon>
        <taxon>Actinomycetota</taxon>
        <taxon>Actinomycetes</taxon>
        <taxon>Micromonosporales</taxon>
        <taxon>Micromonosporaceae</taxon>
        <taxon>Micromonospora</taxon>
    </lineage>
</organism>
<gene>
    <name evidence="3" type="ORF">GA0074704_2333</name>
</gene>
<protein>
    <submittedName>
        <fullName evidence="3">Uncharacterized protein</fullName>
    </submittedName>
</protein>
<keyword evidence="2" id="KW-0472">Membrane</keyword>
<evidence type="ECO:0000256" key="1">
    <source>
        <dbReference type="SAM" id="MobiDB-lite"/>
    </source>
</evidence>
<evidence type="ECO:0000313" key="3">
    <source>
        <dbReference type="EMBL" id="SCG49351.1"/>
    </source>
</evidence>
<dbReference type="AlphaFoldDB" id="A0A1C5HUP7"/>